<evidence type="ECO:0000256" key="2">
    <source>
        <dbReference type="ARBA" id="ARBA00022714"/>
    </source>
</evidence>
<dbReference type="NCBIfam" id="NF004638">
    <property type="entry name" value="PRK05988.1"/>
    <property type="match status" value="1"/>
</dbReference>
<organism evidence="8 9">
    <name type="scientific">Ramlibacter agri</name>
    <dbReference type="NCBI Taxonomy" id="2728837"/>
    <lineage>
        <taxon>Bacteria</taxon>
        <taxon>Pseudomonadati</taxon>
        <taxon>Pseudomonadota</taxon>
        <taxon>Betaproteobacteria</taxon>
        <taxon>Burkholderiales</taxon>
        <taxon>Comamonadaceae</taxon>
        <taxon>Ramlibacter</taxon>
    </lineage>
</organism>
<keyword evidence="9" id="KW-1185">Reference proteome</keyword>
<keyword evidence="4 7" id="KW-0408">Iron</keyword>
<evidence type="ECO:0000256" key="5">
    <source>
        <dbReference type="ARBA" id="ARBA00023014"/>
    </source>
</evidence>
<feature type="binding site" evidence="7">
    <location>
        <position position="158"/>
    </location>
    <ligand>
        <name>[2Fe-2S] cluster</name>
        <dbReference type="ChEBI" id="CHEBI:190135"/>
    </ligand>
</feature>
<comment type="similarity">
    <text evidence="1">Belongs to the complex I 24 kDa subunit family.</text>
</comment>
<comment type="cofactor">
    <cofactor evidence="6">
        <name>[2Fe-2S] cluster</name>
        <dbReference type="ChEBI" id="CHEBI:190135"/>
    </cofactor>
</comment>
<feature type="binding site" evidence="7">
    <location>
        <position position="154"/>
    </location>
    <ligand>
        <name>[2Fe-2S] cluster</name>
        <dbReference type="ChEBI" id="CHEBI:190135"/>
    </ligand>
</feature>
<feature type="binding site" evidence="7">
    <location>
        <position position="117"/>
    </location>
    <ligand>
        <name>[2Fe-2S] cluster</name>
        <dbReference type="ChEBI" id="CHEBI:190135"/>
    </ligand>
</feature>
<accession>A0A848HDK5</accession>
<evidence type="ECO:0000256" key="1">
    <source>
        <dbReference type="ARBA" id="ARBA00010643"/>
    </source>
</evidence>
<dbReference type="Gene3D" id="1.10.10.1590">
    <property type="entry name" value="NADH-quinone oxidoreductase subunit E"/>
    <property type="match status" value="1"/>
</dbReference>
<keyword evidence="5 7" id="KW-0411">Iron-sulfur</keyword>
<comment type="cofactor">
    <cofactor evidence="7">
        <name>[2Fe-2S] cluster</name>
        <dbReference type="ChEBI" id="CHEBI:190135"/>
    </cofactor>
    <text evidence="7">Binds 1 [2Fe-2S] cluster.</text>
</comment>
<evidence type="ECO:0000313" key="9">
    <source>
        <dbReference type="Proteomes" id="UP000541185"/>
    </source>
</evidence>
<dbReference type="InterPro" id="IPR036249">
    <property type="entry name" value="Thioredoxin-like_sf"/>
</dbReference>
<evidence type="ECO:0000256" key="3">
    <source>
        <dbReference type="ARBA" id="ARBA00022723"/>
    </source>
</evidence>
<dbReference type="Pfam" id="PF01257">
    <property type="entry name" value="2Fe-2S_thioredx"/>
    <property type="match status" value="1"/>
</dbReference>
<proteinExistence type="inferred from homology"/>
<evidence type="ECO:0000256" key="6">
    <source>
        <dbReference type="ARBA" id="ARBA00034078"/>
    </source>
</evidence>
<dbReference type="PIRSF" id="PIRSF000216">
    <property type="entry name" value="NADH_DH_24kDa"/>
    <property type="match status" value="1"/>
</dbReference>
<reference evidence="8 9" key="1">
    <citation type="submission" date="2020-04" db="EMBL/GenBank/DDBJ databases">
        <title>Ramlibacter sp. G-1-2-2 isolated from soil.</title>
        <authorList>
            <person name="Dahal R.H."/>
        </authorList>
    </citation>
    <scope>NUCLEOTIDE SEQUENCE [LARGE SCALE GENOMIC DNA]</scope>
    <source>
        <strain evidence="8 9">G-1-2-2</strain>
    </source>
</reference>
<dbReference type="InterPro" id="IPR028431">
    <property type="entry name" value="NADP_DH_HndA-like"/>
</dbReference>
<evidence type="ECO:0000256" key="7">
    <source>
        <dbReference type="PIRSR" id="PIRSR000216-1"/>
    </source>
</evidence>
<dbReference type="RefSeq" id="WP_169420879.1">
    <property type="nucleotide sequence ID" value="NZ_JABBFX010000002.1"/>
</dbReference>
<dbReference type="GO" id="GO:0051537">
    <property type="term" value="F:2 iron, 2 sulfur cluster binding"/>
    <property type="evidence" value="ECO:0007669"/>
    <property type="project" value="UniProtKB-KW"/>
</dbReference>
<dbReference type="AlphaFoldDB" id="A0A848HDK5"/>
<dbReference type="GO" id="GO:0046872">
    <property type="term" value="F:metal ion binding"/>
    <property type="evidence" value="ECO:0007669"/>
    <property type="project" value="UniProtKB-KW"/>
</dbReference>
<dbReference type="EMBL" id="JABBFX010000002">
    <property type="protein sequence ID" value="NML46623.1"/>
    <property type="molecule type" value="Genomic_DNA"/>
</dbReference>
<feature type="binding site" evidence="7">
    <location>
        <position position="112"/>
    </location>
    <ligand>
        <name>[2Fe-2S] cluster</name>
        <dbReference type="ChEBI" id="CHEBI:190135"/>
    </ligand>
</feature>
<evidence type="ECO:0000313" key="8">
    <source>
        <dbReference type="EMBL" id="NML46623.1"/>
    </source>
</evidence>
<name>A0A848HDK5_9BURK</name>
<sequence length="190" mass="20084">MRDPSTPRQQEVLLATPSELRDRIRQLGKPAARADDPRLAQVHAILSELGAQPGPLLPVLHAVQDAFGCIPPELVGPIAEGLNLSRAEVHGVITYYHHFRSEPAGRHVLEVCRAESCQAMGSEALWHEACAGLGLPAGGGTTVDGALTLEPVYCLGLCAQSPAAMLDGHPHARLDTGRMSSLVARSVEAA</sequence>
<dbReference type="InterPro" id="IPR041921">
    <property type="entry name" value="NuoE_N"/>
</dbReference>
<dbReference type="PANTHER" id="PTHR43342">
    <property type="entry name" value="NADH-QUINONE OXIDOREDUCTASE, E SUBUNIT"/>
    <property type="match status" value="1"/>
</dbReference>
<protein>
    <submittedName>
        <fullName evidence="8">Formate dehydrogenase subunit gamma</fullName>
    </submittedName>
</protein>
<dbReference type="CDD" id="cd03081">
    <property type="entry name" value="TRX_Fd_NuoE_FDH_gamma"/>
    <property type="match status" value="1"/>
</dbReference>
<keyword evidence="3 7" id="KW-0479">Metal-binding</keyword>
<dbReference type="GO" id="GO:0016491">
    <property type="term" value="F:oxidoreductase activity"/>
    <property type="evidence" value="ECO:0007669"/>
    <property type="project" value="InterPro"/>
</dbReference>
<dbReference type="SUPFAM" id="SSF52833">
    <property type="entry name" value="Thioredoxin-like"/>
    <property type="match status" value="1"/>
</dbReference>
<dbReference type="Proteomes" id="UP000541185">
    <property type="component" value="Unassembled WGS sequence"/>
</dbReference>
<dbReference type="PANTHER" id="PTHR43342:SF2">
    <property type="entry name" value="POTENTIAL NAD-REDUCING HYDROGENASE SUBUNIT"/>
    <property type="match status" value="1"/>
</dbReference>
<keyword evidence="2 7" id="KW-0001">2Fe-2S</keyword>
<evidence type="ECO:0000256" key="4">
    <source>
        <dbReference type="ARBA" id="ARBA00023004"/>
    </source>
</evidence>
<dbReference type="Gene3D" id="3.40.30.10">
    <property type="entry name" value="Glutaredoxin"/>
    <property type="match status" value="1"/>
</dbReference>
<gene>
    <name evidence="8" type="ORF">HHL11_22955</name>
</gene>
<comment type="caution">
    <text evidence="8">The sequence shown here is derived from an EMBL/GenBank/DDBJ whole genome shotgun (WGS) entry which is preliminary data.</text>
</comment>
<dbReference type="InterPro" id="IPR002023">
    <property type="entry name" value="NuoE-like"/>
</dbReference>